<dbReference type="RefSeq" id="WP_318066333.1">
    <property type="nucleotide sequence ID" value="NZ_JAWONS010000295.1"/>
</dbReference>
<reference evidence="1 2" key="1">
    <citation type="submission" date="2023-10" db="EMBL/GenBank/DDBJ databases">
        <title>A novel Glycoside Hydrolase 43-Like Enzyme from Clostrdium boliviensis is an Endo-xylanase, and a Candidate for Xylooligosaccharides Production from Different Xylan Substrates.</title>
        <authorList>
            <person name="Alvarez M.T."/>
            <person name="Rocabado-Villegas L.R."/>
            <person name="Salas-Veizaga D.M."/>
            <person name="Linares-Pasten J.A."/>
            <person name="Gudmundsdottir E.E."/>
            <person name="Hreggvidsson G.O."/>
            <person name="Adlercreutz P."/>
            <person name="Nordberg Karlsson E."/>
        </authorList>
    </citation>
    <scope>NUCLEOTIDE SEQUENCE [LARGE SCALE GENOMIC DNA]</scope>
    <source>
        <strain evidence="1 2">E-1</strain>
    </source>
</reference>
<dbReference type="Proteomes" id="UP001276854">
    <property type="component" value="Unassembled WGS sequence"/>
</dbReference>
<evidence type="ECO:0000313" key="2">
    <source>
        <dbReference type="Proteomes" id="UP001276854"/>
    </source>
</evidence>
<evidence type="ECO:0000313" key="1">
    <source>
        <dbReference type="EMBL" id="MDW2800145.1"/>
    </source>
</evidence>
<dbReference type="EMBL" id="JAWONS010000295">
    <property type="protein sequence ID" value="MDW2800145.1"/>
    <property type="molecule type" value="Genomic_DNA"/>
</dbReference>
<name>A0ABU4GT36_9CLOT</name>
<accession>A0ABU4GT36</accession>
<keyword evidence="2" id="KW-1185">Reference proteome</keyword>
<proteinExistence type="predicted"/>
<sequence length="82" mass="8927">MVSTLHVLEAVRKGMQGCSLEQLYEDLKPLIPFDAEPVASPPRGPQTVKGAIVTACLTGRGSALAIQKALENYLTFNRSWLE</sequence>
<organism evidence="1 2">
    <name type="scientific">Clostridium boliviensis</name>
    <dbReference type="NCBI Taxonomy" id="318465"/>
    <lineage>
        <taxon>Bacteria</taxon>
        <taxon>Bacillati</taxon>
        <taxon>Bacillota</taxon>
        <taxon>Clostridia</taxon>
        <taxon>Eubacteriales</taxon>
        <taxon>Clostridiaceae</taxon>
        <taxon>Clostridium</taxon>
    </lineage>
</organism>
<feature type="non-terminal residue" evidence="1">
    <location>
        <position position="82"/>
    </location>
</feature>
<comment type="caution">
    <text evidence="1">The sequence shown here is derived from an EMBL/GenBank/DDBJ whole genome shotgun (WGS) entry which is preliminary data.</text>
</comment>
<protein>
    <submittedName>
        <fullName evidence="1">Uncharacterized protein</fullName>
    </submittedName>
</protein>
<gene>
    <name evidence="1" type="ORF">RZO55_21470</name>
</gene>